<dbReference type="PROSITE" id="PS51186">
    <property type="entry name" value="GNAT"/>
    <property type="match status" value="1"/>
</dbReference>
<dbReference type="AlphaFoldDB" id="A0A7X5J828"/>
<gene>
    <name evidence="1" type="ORF">GWI72_02035</name>
</gene>
<dbReference type="EMBL" id="JAABLQ010000001">
    <property type="protein sequence ID" value="NBN77041.1"/>
    <property type="molecule type" value="Genomic_DNA"/>
</dbReference>
<dbReference type="PANTHER" id="PTHR43792:SF1">
    <property type="entry name" value="N-ACETYLTRANSFERASE DOMAIN-CONTAINING PROTEIN"/>
    <property type="match status" value="1"/>
</dbReference>
<keyword evidence="2" id="KW-1185">Reference proteome</keyword>
<dbReference type="RefSeq" id="WP_161675289.1">
    <property type="nucleotide sequence ID" value="NZ_JAABLP010000002.1"/>
</dbReference>
<evidence type="ECO:0000313" key="2">
    <source>
        <dbReference type="Proteomes" id="UP000586722"/>
    </source>
</evidence>
<dbReference type="Gene3D" id="3.40.630.30">
    <property type="match status" value="1"/>
</dbReference>
<dbReference type="PANTHER" id="PTHR43792">
    <property type="entry name" value="GNAT FAMILY, PUTATIVE (AFU_ORTHOLOGUE AFUA_3G00765)-RELATED-RELATED"/>
    <property type="match status" value="1"/>
</dbReference>
<dbReference type="SUPFAM" id="SSF55729">
    <property type="entry name" value="Acyl-CoA N-acyltransferases (Nat)"/>
    <property type="match status" value="1"/>
</dbReference>
<evidence type="ECO:0000313" key="1">
    <source>
        <dbReference type="EMBL" id="NBN77041.1"/>
    </source>
</evidence>
<dbReference type="Pfam" id="PF13302">
    <property type="entry name" value="Acetyltransf_3"/>
    <property type="match status" value="1"/>
</dbReference>
<dbReference type="GO" id="GO:0016747">
    <property type="term" value="F:acyltransferase activity, transferring groups other than amino-acyl groups"/>
    <property type="evidence" value="ECO:0007669"/>
    <property type="project" value="InterPro"/>
</dbReference>
<comment type="caution">
    <text evidence="1">The sequence shown here is derived from an EMBL/GenBank/DDBJ whole genome shotgun (WGS) entry which is preliminary data.</text>
</comment>
<reference evidence="2" key="1">
    <citation type="submission" date="2020-01" db="EMBL/GenBank/DDBJ databases">
        <authorList>
            <person name="Fang Y."/>
            <person name="Sun R."/>
            <person name="Nie L."/>
            <person name="He J."/>
            <person name="Hao L."/>
            <person name="Wang L."/>
            <person name="Su S."/>
            <person name="Lv E."/>
            <person name="Zhang Z."/>
            <person name="Xie R."/>
            <person name="Liu H."/>
        </authorList>
    </citation>
    <scope>NUCLEOTIDE SEQUENCE [LARGE SCALE GENOMIC DNA]</scope>
    <source>
        <strain evidence="2">XCT-53</strain>
    </source>
</reference>
<proteinExistence type="predicted"/>
<accession>A0A7X5J828</accession>
<dbReference type="Proteomes" id="UP000586722">
    <property type="component" value="Unassembled WGS sequence"/>
</dbReference>
<dbReference type="InterPro" id="IPR000182">
    <property type="entry name" value="GNAT_dom"/>
</dbReference>
<protein>
    <submittedName>
        <fullName evidence="1">GNAT family N-acetyltransferase</fullName>
    </submittedName>
</protein>
<dbReference type="InterPro" id="IPR051531">
    <property type="entry name" value="N-acetyltransferase"/>
</dbReference>
<sequence>MLETVLATRSLRAVAFTPDDLPALIALHGDPEVNRHLDGEAAAWDPVRLAGRLVDYVTGVALQGFGMWKILTRDGDLVGRAGFEPFDDTSEIAMEIVLARGHWGRGFGRELAPALVRWFFDNTSYTHLISFARPEHLTAQRVLQAAGMDFRERRSVRGRPQDVFQALSPALDRLVANGSPHYPCRLRLSSGASALSVRP</sequence>
<dbReference type="InterPro" id="IPR016181">
    <property type="entry name" value="Acyl_CoA_acyltransferase"/>
</dbReference>
<name>A0A7X5J828_9HYPH</name>
<organism evidence="1 2">
    <name type="scientific">Pannonibacter tanglangensis</name>
    <dbReference type="NCBI Taxonomy" id="2750084"/>
    <lineage>
        <taxon>Bacteria</taxon>
        <taxon>Pseudomonadati</taxon>
        <taxon>Pseudomonadota</taxon>
        <taxon>Alphaproteobacteria</taxon>
        <taxon>Hyphomicrobiales</taxon>
        <taxon>Stappiaceae</taxon>
        <taxon>Pannonibacter</taxon>
    </lineage>
</organism>